<comment type="caution">
    <text evidence="1">The sequence shown here is derived from an EMBL/GenBank/DDBJ whole genome shotgun (WGS) entry which is preliminary data.</text>
</comment>
<name>A0A1G2QDB6_9BACT</name>
<dbReference type="AlphaFoldDB" id="A0A1G2QDB6"/>
<proteinExistence type="predicted"/>
<accession>A0A1G2QDB6</accession>
<gene>
    <name evidence="1" type="ORF">A2571_01775</name>
</gene>
<evidence type="ECO:0000313" key="1">
    <source>
        <dbReference type="EMBL" id="OHA58487.1"/>
    </source>
</evidence>
<dbReference type="EMBL" id="MHTJ01000003">
    <property type="protein sequence ID" value="OHA58487.1"/>
    <property type="molecule type" value="Genomic_DNA"/>
</dbReference>
<dbReference type="STRING" id="1802438.A2571_01775"/>
<organism evidence="1 2">
    <name type="scientific">Candidatus Vogelbacteria bacterium RIFOXYD1_FULL_44_32</name>
    <dbReference type="NCBI Taxonomy" id="1802438"/>
    <lineage>
        <taxon>Bacteria</taxon>
        <taxon>Candidatus Vogeliibacteriota</taxon>
    </lineage>
</organism>
<sequence length="86" mass="10031">MLTQERRGEIALALLKRHVRKDRRIPQDFRREIGEFLKDNPQLVEAEVLYLMQEVLQEVLNEAFSMGELAPEMPSRSGKGAFEFRA</sequence>
<protein>
    <submittedName>
        <fullName evidence="1">Uncharacterized protein</fullName>
    </submittedName>
</protein>
<reference evidence="1 2" key="1">
    <citation type="journal article" date="2016" name="Nat. Commun.">
        <title>Thousands of microbial genomes shed light on interconnected biogeochemical processes in an aquifer system.</title>
        <authorList>
            <person name="Anantharaman K."/>
            <person name="Brown C.T."/>
            <person name="Hug L.A."/>
            <person name="Sharon I."/>
            <person name="Castelle C.J."/>
            <person name="Probst A.J."/>
            <person name="Thomas B.C."/>
            <person name="Singh A."/>
            <person name="Wilkins M.J."/>
            <person name="Karaoz U."/>
            <person name="Brodie E.L."/>
            <person name="Williams K.H."/>
            <person name="Hubbard S.S."/>
            <person name="Banfield J.F."/>
        </authorList>
    </citation>
    <scope>NUCLEOTIDE SEQUENCE [LARGE SCALE GENOMIC DNA]</scope>
</reference>
<dbReference type="Proteomes" id="UP000177043">
    <property type="component" value="Unassembled WGS sequence"/>
</dbReference>
<evidence type="ECO:0000313" key="2">
    <source>
        <dbReference type="Proteomes" id="UP000177043"/>
    </source>
</evidence>